<dbReference type="GO" id="GO:0007268">
    <property type="term" value="P:chemical synaptic transmission"/>
    <property type="evidence" value="ECO:0007669"/>
    <property type="project" value="TreeGrafter"/>
</dbReference>
<comment type="function">
    <text evidence="1">Component of the exocyst complex involved in the docking of exocytic vesicles with fusion sites on the plasma membrane.</text>
</comment>
<keyword evidence="1" id="KW-0813">Transport</keyword>
<keyword evidence="1" id="KW-0653">Protein transport</keyword>
<keyword evidence="1" id="KW-0268">Exocytosis</keyword>
<dbReference type="AlphaFoldDB" id="A0AAV2TTW5"/>
<dbReference type="EMBL" id="CAXLJL010000600">
    <property type="protein sequence ID" value="CAL5139331.1"/>
    <property type="molecule type" value="Genomic_DNA"/>
</dbReference>
<dbReference type="PANTHER" id="PTHR14146">
    <property type="entry name" value="EXOCYST COMPLEX COMPONENT 4"/>
    <property type="match status" value="1"/>
</dbReference>
<accession>A0AAV2TTW5</accession>
<dbReference type="GO" id="GO:0045202">
    <property type="term" value="C:synapse"/>
    <property type="evidence" value="ECO:0007669"/>
    <property type="project" value="TreeGrafter"/>
</dbReference>
<dbReference type="Proteomes" id="UP001497525">
    <property type="component" value="Unassembled WGS sequence"/>
</dbReference>
<evidence type="ECO:0000313" key="4">
    <source>
        <dbReference type="Proteomes" id="UP001497525"/>
    </source>
</evidence>
<comment type="caution">
    <text evidence="3">The sequence shown here is derived from an EMBL/GenBank/DDBJ whole genome shotgun (WGS) entry which is preliminary data.</text>
</comment>
<dbReference type="GO" id="GO:0015031">
    <property type="term" value="P:protein transport"/>
    <property type="evidence" value="ECO:0007669"/>
    <property type="project" value="UniProtKB-KW"/>
</dbReference>
<dbReference type="GO" id="GO:0000145">
    <property type="term" value="C:exocyst"/>
    <property type="evidence" value="ECO:0007669"/>
    <property type="project" value="UniProtKB-UniRule"/>
</dbReference>
<evidence type="ECO:0000256" key="1">
    <source>
        <dbReference type="RuleBase" id="RU367079"/>
    </source>
</evidence>
<feature type="region of interest" description="Disordered" evidence="2">
    <location>
        <begin position="500"/>
        <end position="531"/>
    </location>
</feature>
<feature type="compositionally biased region" description="Polar residues" evidence="2">
    <location>
        <begin position="501"/>
        <end position="524"/>
    </location>
</feature>
<name>A0AAV2TTW5_CALDB</name>
<comment type="similarity">
    <text evidence="1">Belongs to the SEC8 family.</text>
</comment>
<evidence type="ECO:0000313" key="3">
    <source>
        <dbReference type="EMBL" id="CAL5139331.1"/>
    </source>
</evidence>
<evidence type="ECO:0000256" key="2">
    <source>
        <dbReference type="SAM" id="MobiDB-lite"/>
    </source>
</evidence>
<proteinExistence type="inferred from homology"/>
<gene>
    <name evidence="3" type="ORF">CDAUBV1_LOCUS14358</name>
</gene>
<protein>
    <recommendedName>
        <fullName evidence="1">Exocyst complex component Sec8</fullName>
    </recommendedName>
</protein>
<sequence length="1201" mass="133710">MTQSSYLMSFIRSLMEHSSKDVREKKKRQLEADFTETGSVLNTCLTEKFEDVMKVLNVYNSVSERVSLNISSVAKIKHDLVECKSLLYCNREELRRLWLELVEQRRCLELLDILDRLRSTPDALATLVTARAWPEATNLILYSMELSKSDIAVVPALQAVKTELAHKQKFIVDQLKKEMRSLIYDRPITLVLEKALKNSDSRALQALSSKSSTAGDGENIRSASARPITLSHYSTLPLSSWRTASVDEPPSDTNIKKDPHTVAAAIALNASAQAAEHTPKGHAVPEAEWIREIVAVTHCLCRLDKLSQILFDWRPQPRLTQHSLMNVQQNVFGAPLVPGQGLLGELHRFVVLKAINVVESKAILQGDTMPLSTLDSPRYLIKLLNLVFDALFMQARACLLIIRTMNSGKLVFSKTVRELEGLSSEYIWSCVQHEVQILLSMHLDKAALADPDDSSQNLLSPVTGSDISSPVHSLDVARLDLNALMGRKRMVPFSFGAPGSLTPNLSRTEQPASSASNLPTPSGINSFSSQPSPGSSNLFSFSNTSHYMSVFSYMRENRMLPDGSGGETGVLGIEPESSATQYPLVCQPNRDNITSIYKQVIEFVDAIELEMSYTDPSSRRSANSGILRRPSYLRLFLKNFIETTYLPDALNSLRMRLQQQLSAPDALNAIVSQQTERELGLNRPILMAVLVADQCLREVKRMSVALPEYGHGCLQIGTSLLNDFTAAMWLVYKSLSEVDSSGTTVPSSDWSKDPDISRFWKKFPVWQRMATQEARILASSALFGNTGEKSTFRGSATDSSLSGQNSSSGGPPAASPTSPDQKTADADVLESSARISPSTAVALGICNEYDMNAAGDLQSTARLVIPFANGRQGSLEAMGNADRVSEYMRLPGLLYEREATRLAAKETEQLIHIIRVELPDSAPERGQTRVTQSLPTVRNVHLIKVLGRMSESLCWLSHRVLSLDTWLQQIRRRTSVVGGSSPSAGSGQMPRQGSISSVMDSPFLSRAQELNHLSEVCLLMIYLELRIQAYNHVGRLPPDVTYLCPVDDVDVDKYVTDFLSYLEQVQDMLVHTLSRHKFRFIFDGLGDFISQLLLRLIPQIPRMNANGNKKMCRNVYRLQQALASLTETHESDLIRVKQLYELFHLTPEAVVNRLMEQGVAFDEKVYRDMLELYQRSHPTHPYAKTKECIAKLATVVRSVSR</sequence>
<dbReference type="PANTHER" id="PTHR14146:SF0">
    <property type="entry name" value="EXOCYST COMPLEX COMPONENT 4"/>
    <property type="match status" value="1"/>
</dbReference>
<organism evidence="3 4">
    <name type="scientific">Calicophoron daubneyi</name>
    <name type="common">Rumen fluke</name>
    <name type="synonym">Paramphistomum daubneyi</name>
    <dbReference type="NCBI Taxonomy" id="300641"/>
    <lineage>
        <taxon>Eukaryota</taxon>
        <taxon>Metazoa</taxon>
        <taxon>Spiralia</taxon>
        <taxon>Lophotrochozoa</taxon>
        <taxon>Platyhelminthes</taxon>
        <taxon>Trematoda</taxon>
        <taxon>Digenea</taxon>
        <taxon>Plagiorchiida</taxon>
        <taxon>Pronocephalata</taxon>
        <taxon>Paramphistomoidea</taxon>
        <taxon>Paramphistomidae</taxon>
        <taxon>Calicophoron</taxon>
    </lineage>
</organism>
<dbReference type="GO" id="GO:0006893">
    <property type="term" value="P:Golgi to plasma membrane transport"/>
    <property type="evidence" value="ECO:0007669"/>
    <property type="project" value="TreeGrafter"/>
</dbReference>
<feature type="compositionally biased region" description="Polar residues" evidence="2">
    <location>
        <begin position="788"/>
        <end position="798"/>
    </location>
</feature>
<reference evidence="3" key="1">
    <citation type="submission" date="2024-06" db="EMBL/GenBank/DDBJ databases">
        <authorList>
            <person name="Liu X."/>
            <person name="Lenzi L."/>
            <person name="Haldenby T S."/>
            <person name="Uol C."/>
        </authorList>
    </citation>
    <scope>NUCLEOTIDE SEQUENCE</scope>
</reference>
<dbReference type="InterPro" id="IPR039682">
    <property type="entry name" value="Sec8/EXOC4"/>
</dbReference>
<dbReference type="GO" id="GO:0090522">
    <property type="term" value="P:vesicle tethering involved in exocytosis"/>
    <property type="evidence" value="ECO:0007669"/>
    <property type="project" value="UniProtKB-UniRule"/>
</dbReference>
<dbReference type="GO" id="GO:0006612">
    <property type="term" value="P:protein targeting to membrane"/>
    <property type="evidence" value="ECO:0007669"/>
    <property type="project" value="UniProtKB-UniRule"/>
</dbReference>
<dbReference type="GO" id="GO:0032584">
    <property type="term" value="C:growth cone membrane"/>
    <property type="evidence" value="ECO:0007669"/>
    <property type="project" value="TreeGrafter"/>
</dbReference>
<feature type="compositionally biased region" description="Low complexity" evidence="2">
    <location>
        <begin position="799"/>
        <end position="819"/>
    </location>
</feature>
<feature type="region of interest" description="Disordered" evidence="2">
    <location>
        <begin position="788"/>
        <end position="831"/>
    </location>
</feature>